<dbReference type="AlphaFoldDB" id="A0A922SA39"/>
<dbReference type="InterPro" id="IPR006631">
    <property type="entry name" value="DM4_12"/>
</dbReference>
<feature type="transmembrane region" description="Helical" evidence="1">
    <location>
        <begin position="12"/>
        <end position="39"/>
    </location>
</feature>
<sequence>MENQKCYQEGKVFLYQTAALIPIGDIFLFAETAGLAWLLPTDPNIFHSLKDYERPLRRNDVVKTVNYLDEDGRLIAKVPYKRKLIITPVLGKRSIDDHLLSSIKEKPKINRKKMHRNHFKTGHLQIHNLDKNSKEFHRKNRLELYQKFEKLLTTMGRDGRQCVLYKLCEAAQRASEQGTFLQEFLRAVFTSVLIFSLMLYSRLGNMKHFLLLFLINVICIEIKANVTSSEELQNKDEPTKLLSRRKRFLIFPDGSSFQIVFCTQNHGYLQLGNIVWFGTTAALAWELPTDPGAFDMFKDLKAYQGQRRQDILYYVDEDGKIVDKVEYKRKILINPALAKRSVDAAERNKRNITKFNIKEMHKLQENKMLFENLDATRIEHHRTERQEIYAKLEKFLQTLGLDGKECILKMLCVTGKQRSKQASFVAEILRAVFTLPKVPDTMSKVHKHYHDAPGSNGDCSVLYPKCEAISME</sequence>
<dbReference type="SMART" id="SM00718">
    <property type="entry name" value="DM4_12"/>
    <property type="match status" value="2"/>
</dbReference>
<keyword evidence="1" id="KW-0812">Transmembrane</keyword>
<dbReference type="Pfam" id="PF07841">
    <property type="entry name" value="DM4_12"/>
    <property type="match status" value="2"/>
</dbReference>
<gene>
    <name evidence="2" type="ORF">HF086_009861</name>
</gene>
<dbReference type="PANTHER" id="PTHR21398">
    <property type="entry name" value="AGAP007094-PA"/>
    <property type="match status" value="1"/>
</dbReference>
<dbReference type="PANTHER" id="PTHR21398:SF1">
    <property type="entry name" value="FI03705P"/>
    <property type="match status" value="1"/>
</dbReference>
<comment type="caution">
    <text evidence="2">The sequence shown here is derived from an EMBL/GenBank/DDBJ whole genome shotgun (WGS) entry which is preliminary data.</text>
</comment>
<accession>A0A922SA39</accession>
<dbReference type="EMBL" id="JACEFF010000852">
    <property type="protein sequence ID" value="KAH9629734.1"/>
    <property type="molecule type" value="Genomic_DNA"/>
</dbReference>
<keyword evidence="1" id="KW-1133">Transmembrane helix</keyword>
<reference evidence="2" key="1">
    <citation type="journal article" date="2021" name="G3 (Bethesda)">
        <title>Genome and transcriptome analysis of the beet armyworm Spodoptera exigua reveals targets for pest control. .</title>
        <authorList>
            <person name="Simon S."/>
            <person name="Breeschoten T."/>
            <person name="Jansen H.J."/>
            <person name="Dirks R.P."/>
            <person name="Schranz M.E."/>
            <person name="Ros V.I.D."/>
        </authorList>
    </citation>
    <scope>NUCLEOTIDE SEQUENCE</scope>
    <source>
        <strain evidence="2">TB_SE_WUR_2020</strain>
    </source>
</reference>
<keyword evidence="1" id="KW-0472">Membrane</keyword>
<evidence type="ECO:0000256" key="1">
    <source>
        <dbReference type="SAM" id="Phobius"/>
    </source>
</evidence>
<proteinExistence type="predicted"/>
<dbReference type="Proteomes" id="UP000814243">
    <property type="component" value="Unassembled WGS sequence"/>
</dbReference>
<name>A0A922SA39_SPOEX</name>
<evidence type="ECO:0000313" key="3">
    <source>
        <dbReference type="Proteomes" id="UP000814243"/>
    </source>
</evidence>
<evidence type="ECO:0000313" key="2">
    <source>
        <dbReference type="EMBL" id="KAH9629734.1"/>
    </source>
</evidence>
<protein>
    <submittedName>
        <fullName evidence="2">Uncharacterized protein</fullName>
    </submittedName>
</protein>
<organism evidence="2 3">
    <name type="scientific">Spodoptera exigua</name>
    <name type="common">Beet armyworm</name>
    <name type="synonym">Noctua fulgens</name>
    <dbReference type="NCBI Taxonomy" id="7107"/>
    <lineage>
        <taxon>Eukaryota</taxon>
        <taxon>Metazoa</taxon>
        <taxon>Ecdysozoa</taxon>
        <taxon>Arthropoda</taxon>
        <taxon>Hexapoda</taxon>
        <taxon>Insecta</taxon>
        <taxon>Pterygota</taxon>
        <taxon>Neoptera</taxon>
        <taxon>Endopterygota</taxon>
        <taxon>Lepidoptera</taxon>
        <taxon>Glossata</taxon>
        <taxon>Ditrysia</taxon>
        <taxon>Noctuoidea</taxon>
        <taxon>Noctuidae</taxon>
        <taxon>Amphipyrinae</taxon>
        <taxon>Spodoptera</taxon>
    </lineage>
</organism>